<reference evidence="4 5" key="1">
    <citation type="submission" date="2023-11" db="EMBL/GenBank/DDBJ databases">
        <title>Draft genome of Azohydromonas lata strain H1 (DSM1123), a polyhydroxyalkanoate producer.</title>
        <authorList>
            <person name="Traversa D."/>
            <person name="D'Addabbo P."/>
            <person name="Pazzani C."/>
            <person name="Manzari C."/>
            <person name="Chiara M."/>
            <person name="Scrascia M."/>
        </authorList>
    </citation>
    <scope>NUCLEOTIDE SEQUENCE [LARGE SCALE GENOMIC DNA]</scope>
    <source>
        <strain evidence="4 5">H1</strain>
    </source>
</reference>
<evidence type="ECO:0000259" key="2">
    <source>
        <dbReference type="Pfam" id="PF00535"/>
    </source>
</evidence>
<dbReference type="SUPFAM" id="SSF53448">
    <property type="entry name" value="Nucleotide-diphospho-sugar transferases"/>
    <property type="match status" value="1"/>
</dbReference>
<keyword evidence="5" id="KW-1185">Reference proteome</keyword>
<dbReference type="InterPro" id="IPR001173">
    <property type="entry name" value="Glyco_trans_2-like"/>
</dbReference>
<dbReference type="Pfam" id="PF00534">
    <property type="entry name" value="Glycos_transf_1"/>
    <property type="match status" value="1"/>
</dbReference>
<name>A0ABU5IN50_9BURK</name>
<dbReference type="SUPFAM" id="SSF53756">
    <property type="entry name" value="UDP-Glycosyltransferase/glycogen phosphorylase"/>
    <property type="match status" value="2"/>
</dbReference>
<dbReference type="Pfam" id="PF00535">
    <property type="entry name" value="Glycos_transf_2"/>
    <property type="match status" value="1"/>
</dbReference>
<dbReference type="RefSeq" id="WP_322467817.1">
    <property type="nucleotide sequence ID" value="NZ_JAXOJX010000065.1"/>
</dbReference>
<dbReference type="EMBL" id="JAXOJX010000065">
    <property type="protein sequence ID" value="MDZ5460320.1"/>
    <property type="molecule type" value="Genomic_DNA"/>
</dbReference>
<feature type="domain" description="Glycosyltransferase 2-like" evidence="2">
    <location>
        <begin position="551"/>
        <end position="678"/>
    </location>
</feature>
<dbReference type="CDD" id="cd03801">
    <property type="entry name" value="GT4_PimA-like"/>
    <property type="match status" value="1"/>
</dbReference>
<dbReference type="PANTHER" id="PTHR12526:SF630">
    <property type="entry name" value="GLYCOSYLTRANSFERASE"/>
    <property type="match status" value="1"/>
</dbReference>
<evidence type="ECO:0000259" key="1">
    <source>
        <dbReference type="Pfam" id="PF00534"/>
    </source>
</evidence>
<gene>
    <name evidence="4" type="ORF">SM757_27445</name>
</gene>
<keyword evidence="4" id="KW-0808">Transferase</keyword>
<evidence type="ECO:0000313" key="5">
    <source>
        <dbReference type="Proteomes" id="UP001293718"/>
    </source>
</evidence>
<comment type="caution">
    <text evidence="4">The sequence shown here is derived from an EMBL/GenBank/DDBJ whole genome shotgun (WGS) entry which is preliminary data.</text>
</comment>
<dbReference type="Proteomes" id="UP001293718">
    <property type="component" value="Unassembled WGS sequence"/>
</dbReference>
<protein>
    <submittedName>
        <fullName evidence="4">Glycosyltransferase</fullName>
        <ecNumber evidence="4">2.4.-.-</ecNumber>
    </submittedName>
</protein>
<evidence type="ECO:0000259" key="3">
    <source>
        <dbReference type="Pfam" id="PF13439"/>
    </source>
</evidence>
<dbReference type="Pfam" id="PF13439">
    <property type="entry name" value="Glyco_transf_4"/>
    <property type="match status" value="1"/>
</dbReference>
<dbReference type="PANTHER" id="PTHR12526">
    <property type="entry name" value="GLYCOSYLTRANSFERASE"/>
    <property type="match status" value="1"/>
</dbReference>
<dbReference type="Gene3D" id="3.90.550.10">
    <property type="entry name" value="Spore Coat Polysaccharide Biosynthesis Protein SpsA, Chain A"/>
    <property type="match status" value="1"/>
</dbReference>
<keyword evidence="4" id="KW-0328">Glycosyltransferase</keyword>
<dbReference type="InterPro" id="IPR028098">
    <property type="entry name" value="Glyco_trans_4-like_N"/>
</dbReference>
<proteinExistence type="predicted"/>
<dbReference type="GO" id="GO:0016757">
    <property type="term" value="F:glycosyltransferase activity"/>
    <property type="evidence" value="ECO:0007669"/>
    <property type="project" value="UniProtKB-KW"/>
</dbReference>
<dbReference type="Gene3D" id="3.40.50.2000">
    <property type="entry name" value="Glycogen Phosphorylase B"/>
    <property type="match status" value="3"/>
</dbReference>
<evidence type="ECO:0000313" key="4">
    <source>
        <dbReference type="EMBL" id="MDZ5460320.1"/>
    </source>
</evidence>
<feature type="domain" description="Glycosyl transferase family 1" evidence="1">
    <location>
        <begin position="1017"/>
        <end position="1164"/>
    </location>
</feature>
<dbReference type="EC" id="2.4.-.-" evidence="4"/>
<dbReference type="InterPro" id="IPR029044">
    <property type="entry name" value="Nucleotide-diphossugar_trans"/>
</dbReference>
<feature type="domain" description="Glycosyltransferase subfamily 4-like N-terminal" evidence="3">
    <location>
        <begin position="860"/>
        <end position="1011"/>
    </location>
</feature>
<accession>A0ABU5IN50</accession>
<dbReference type="InterPro" id="IPR001296">
    <property type="entry name" value="Glyco_trans_1"/>
</dbReference>
<dbReference type="Pfam" id="PF13692">
    <property type="entry name" value="Glyco_trans_1_4"/>
    <property type="match status" value="1"/>
</dbReference>
<sequence>MSNQDSGILARANRAMQQGNYQIAIALYEECISKNVKMAKTVEFNLHLAKKRLHYANGTRPMDGRRAGRHMATRNKLAAATSSITSIDVTEATAFDRAFYLRHNLDVMQAGVDPESHYFASGESEGRRPNCHFDPHFYLRIHADVRRAGISPFRHFIESGFHEGRVGHSPIEDVKRSSALKPLLFVGHDGIQAGSEIVLLEVIKWFFNHTTRRIKLLLLDVGPVVNQYAKYCDVYSLAGENIDNPKALVEFLSDDFEFAYLNTVVTGIFPSMLKQYGVKLQAPIVVHIHEMEKVLAQFESRMQTLLGHTRAWISASPSSTATLIGKYGIPKNTVCTVSAFINPVVERKASSNLLRRDARKFLGLSTDSFVVAACGTMYWRKGVDIFVDTARLLMTKTQRSVEFVWLGDGPDRAELEASLTPEEKKFIKFAGNQPNANKLLAAADVFFLSSREDPFPLVVLEAAQHGVPSVCFEKATGITEFVRKDAGITVRDIDYAGAAVALLKFLDRPELVQQMGQTAKNRLFDGYTATRQNLKIFDALIRHAGYRPALSIIVPFYNHERYVAERLLSIFNQSIKDVEVILLDDCSTDHTLAAMKPFQKSERVRLVENSKNSGSPFKQWKKGVQLASADVVWIAEGDDSCEHSFIETLLPYFDDPLVNIAAAKTEIIDEKGEVKVGALNGYFEMAAPEKFERSYVKDGFTEVVEQFGAVCTLVNGSGLLIRKSALEPQLPAADQFKMCGDWRIYLGCLTQGKIAYDVSTKNYFRRHSASQVHKVEGTETYFAERQIVAEYVVENFSVTPRLLKRMLDAIFHEWDRFKFKHEGKQLSDIFDKNAILSKATLLRDSKHVGFYVHGMTFSTGGIERLAAQLSNHLVSKGWRVTIYCRTHERAEPVYPLYESVRVVPIFHEADTEVSVQKLRRELLNSDIDVFVPMLSEWLFDPVVEAARHTGVPVIASEHNDPWKIEEQWWSHDARVACFEKVDYIHLLLNRFKDSLPSQLQSKVAVISNGVHVPHTLPAKQKENLIVAVGRLEPQKRFDRLIDGVAIRQDVIRGLGFRVEIYGHGSLECELLQKIKAAGVSDLIQIMGVCRNMEAVYSRAKVLAHPASFEGFGIVVVEALANGTPVVAFQECNGPNEIIRDGIDGKLVDTLEEFGDALIQLAAASNEEFQKIQKSAHLRARDYSVEKFNNSWKELLSQVVQN</sequence>
<organism evidence="4 5">
    <name type="scientific">Azohydromonas lata</name>
    <dbReference type="NCBI Taxonomy" id="45677"/>
    <lineage>
        <taxon>Bacteria</taxon>
        <taxon>Pseudomonadati</taxon>
        <taxon>Pseudomonadota</taxon>
        <taxon>Betaproteobacteria</taxon>
        <taxon>Burkholderiales</taxon>
        <taxon>Sphaerotilaceae</taxon>
        <taxon>Azohydromonas</taxon>
    </lineage>
</organism>